<dbReference type="InterPro" id="IPR047641">
    <property type="entry name" value="ABC_transpr_MalK/UgpC-like"/>
</dbReference>
<dbReference type="Gene3D" id="3.40.50.300">
    <property type="entry name" value="P-loop containing nucleotide triphosphate hydrolases"/>
    <property type="match status" value="1"/>
</dbReference>
<dbReference type="PANTHER" id="PTHR43875:SF1">
    <property type="entry name" value="OSMOPROTECTIVE COMPOUNDS UPTAKE ATP-BINDING PROTEIN GGTA"/>
    <property type="match status" value="1"/>
</dbReference>
<dbReference type="Gene3D" id="2.40.50.100">
    <property type="match status" value="1"/>
</dbReference>
<dbReference type="GO" id="GO:0016887">
    <property type="term" value="F:ATP hydrolysis activity"/>
    <property type="evidence" value="ECO:0007669"/>
    <property type="project" value="InterPro"/>
</dbReference>
<dbReference type="InterPro" id="IPR017871">
    <property type="entry name" value="ABC_transporter-like_CS"/>
</dbReference>
<dbReference type="PANTHER" id="PTHR43875">
    <property type="entry name" value="MALTODEXTRIN IMPORT ATP-BINDING PROTEIN MSMX"/>
    <property type="match status" value="1"/>
</dbReference>
<dbReference type="AlphaFoldDB" id="A0A7C4UGI1"/>
<protein>
    <submittedName>
        <fullName evidence="5">ABC transporter ATP-binding protein</fullName>
    </submittedName>
</protein>
<keyword evidence="2" id="KW-0547">Nucleotide-binding</keyword>
<dbReference type="FunFam" id="3.40.50.300:FF:000042">
    <property type="entry name" value="Maltose/maltodextrin ABC transporter, ATP-binding protein"/>
    <property type="match status" value="1"/>
</dbReference>
<comment type="caution">
    <text evidence="5">The sequence shown here is derived from an EMBL/GenBank/DDBJ whole genome shotgun (WGS) entry which is preliminary data.</text>
</comment>
<dbReference type="GO" id="GO:0005524">
    <property type="term" value="F:ATP binding"/>
    <property type="evidence" value="ECO:0007669"/>
    <property type="project" value="UniProtKB-KW"/>
</dbReference>
<dbReference type="EMBL" id="DTHG01000077">
    <property type="protein sequence ID" value="HGW92070.1"/>
    <property type="molecule type" value="Genomic_DNA"/>
</dbReference>
<dbReference type="PROSITE" id="PS00211">
    <property type="entry name" value="ABC_TRANSPORTER_1"/>
    <property type="match status" value="1"/>
</dbReference>
<evidence type="ECO:0000256" key="3">
    <source>
        <dbReference type="ARBA" id="ARBA00022840"/>
    </source>
</evidence>
<evidence type="ECO:0000313" key="5">
    <source>
        <dbReference type="EMBL" id="HGW92070.1"/>
    </source>
</evidence>
<dbReference type="CDD" id="cd03301">
    <property type="entry name" value="ABC_MalK_N"/>
    <property type="match status" value="1"/>
</dbReference>
<dbReference type="Pfam" id="PF17912">
    <property type="entry name" value="OB_MalK"/>
    <property type="match status" value="1"/>
</dbReference>
<dbReference type="InterPro" id="IPR008995">
    <property type="entry name" value="Mo/tungstate-bd_C_term_dom"/>
</dbReference>
<dbReference type="InterPro" id="IPR012340">
    <property type="entry name" value="NA-bd_OB-fold"/>
</dbReference>
<reference evidence="5" key="1">
    <citation type="journal article" date="2020" name="mSystems">
        <title>Genome- and Community-Level Interaction Insights into Carbon Utilization and Element Cycling Functions of Hydrothermarchaeota in Hydrothermal Sediment.</title>
        <authorList>
            <person name="Zhou Z."/>
            <person name="Liu Y."/>
            <person name="Xu W."/>
            <person name="Pan J."/>
            <person name="Luo Z.H."/>
            <person name="Li M."/>
        </authorList>
    </citation>
    <scope>NUCLEOTIDE SEQUENCE [LARGE SCALE GENOMIC DNA]</scope>
    <source>
        <strain evidence="5">SpSt-780</strain>
    </source>
</reference>
<dbReference type="SUPFAM" id="SSF52540">
    <property type="entry name" value="P-loop containing nucleoside triphosphate hydrolases"/>
    <property type="match status" value="1"/>
</dbReference>
<evidence type="ECO:0000256" key="1">
    <source>
        <dbReference type="ARBA" id="ARBA00022448"/>
    </source>
</evidence>
<dbReference type="GO" id="GO:0055052">
    <property type="term" value="C:ATP-binding cassette (ABC) transporter complex, substrate-binding subunit-containing"/>
    <property type="evidence" value="ECO:0007669"/>
    <property type="project" value="TreeGrafter"/>
</dbReference>
<feature type="domain" description="ABC transporter" evidence="4">
    <location>
        <begin position="4"/>
        <end position="234"/>
    </location>
</feature>
<evidence type="ECO:0000259" key="4">
    <source>
        <dbReference type="PROSITE" id="PS50893"/>
    </source>
</evidence>
<dbReference type="InterPro" id="IPR015855">
    <property type="entry name" value="ABC_transpr_MalK-like"/>
</dbReference>
<dbReference type="NCBIfam" id="NF008653">
    <property type="entry name" value="PRK11650.1"/>
    <property type="match status" value="1"/>
</dbReference>
<dbReference type="InterPro" id="IPR027417">
    <property type="entry name" value="P-loop_NTPase"/>
</dbReference>
<dbReference type="SUPFAM" id="SSF50331">
    <property type="entry name" value="MOP-like"/>
    <property type="match status" value="1"/>
</dbReference>
<dbReference type="InterPro" id="IPR003593">
    <property type="entry name" value="AAA+_ATPase"/>
</dbReference>
<accession>A0A7C4UGI1</accession>
<dbReference type="InterPro" id="IPR003439">
    <property type="entry name" value="ABC_transporter-like_ATP-bd"/>
</dbReference>
<sequence length="349" mass="39611">MAEVVLKNLTKYYGENIGCKDINLHIEDGSFVVLLGPSGCGKTTILRLIAGLEKPTSGKIYIGSRDVTELSPKDRDIAMVFQQYSLYPHMNVYENIAFPLRIRRMNKNEIDKLVRETAQLLGIEEKLFKKPRELSGGERQRVAMGRAIVRKPKVFLFDEPLSNLDAKFRVQMRTELARIHKQLKITSIYVTHDQVEAMTLGEKIGVINKGELLVFGDPLEIYKKPNNVFVAGFVGSPPMNLIKGRIENGKFKNNDLSFDIKKDMEEREVIIGIRPEHIEITDKKGLDGVIESVENIGSETIIYFMIGETRLVLKTLISKHFDIGARIKITFDRENLHFFDANTEKSLGA</sequence>
<proteinExistence type="predicted"/>
<keyword evidence="1" id="KW-0813">Transport</keyword>
<dbReference type="Gene3D" id="2.40.50.140">
    <property type="entry name" value="Nucleic acid-binding proteins"/>
    <property type="match status" value="1"/>
</dbReference>
<name>A0A7C4UGI1_UNCW3</name>
<evidence type="ECO:0000256" key="2">
    <source>
        <dbReference type="ARBA" id="ARBA00022741"/>
    </source>
</evidence>
<gene>
    <name evidence="5" type="ORF">ENV67_05970</name>
</gene>
<dbReference type="SMART" id="SM00382">
    <property type="entry name" value="AAA"/>
    <property type="match status" value="1"/>
</dbReference>
<dbReference type="InterPro" id="IPR040582">
    <property type="entry name" value="OB_MalK-like"/>
</dbReference>
<organism evidence="5">
    <name type="scientific">candidate division WOR-3 bacterium</name>
    <dbReference type="NCBI Taxonomy" id="2052148"/>
    <lineage>
        <taxon>Bacteria</taxon>
        <taxon>Bacteria division WOR-3</taxon>
    </lineage>
</organism>
<dbReference type="Pfam" id="PF00005">
    <property type="entry name" value="ABC_tran"/>
    <property type="match status" value="1"/>
</dbReference>
<dbReference type="GO" id="GO:0140359">
    <property type="term" value="F:ABC-type transporter activity"/>
    <property type="evidence" value="ECO:0007669"/>
    <property type="project" value="InterPro"/>
</dbReference>
<dbReference type="GO" id="GO:0008643">
    <property type="term" value="P:carbohydrate transport"/>
    <property type="evidence" value="ECO:0007669"/>
    <property type="project" value="InterPro"/>
</dbReference>
<keyword evidence="3 5" id="KW-0067">ATP-binding</keyword>
<dbReference type="PROSITE" id="PS50893">
    <property type="entry name" value="ABC_TRANSPORTER_2"/>
    <property type="match status" value="1"/>
</dbReference>